<dbReference type="InterPro" id="IPR052017">
    <property type="entry name" value="TSUP"/>
</dbReference>
<evidence type="ECO:0000256" key="7">
    <source>
        <dbReference type="ARBA" id="ARBA00023136"/>
    </source>
</evidence>
<accession>A0ABY2XNN0</accession>
<evidence type="ECO:0000256" key="2">
    <source>
        <dbReference type="ARBA" id="ARBA00009142"/>
    </source>
</evidence>
<comment type="caution">
    <text evidence="9">The sequence shown here is derived from an EMBL/GenBank/DDBJ whole genome shotgun (WGS) entry which is preliminary data.</text>
</comment>
<keyword evidence="7 8" id="KW-0472">Membrane</keyword>
<dbReference type="EMBL" id="VCQT01000019">
    <property type="protein sequence ID" value="TMW14079.1"/>
    <property type="molecule type" value="Genomic_DNA"/>
</dbReference>
<protein>
    <recommendedName>
        <fullName evidence="8">Probable membrane transporter protein</fullName>
    </recommendedName>
</protein>
<evidence type="ECO:0000256" key="3">
    <source>
        <dbReference type="ARBA" id="ARBA00022448"/>
    </source>
</evidence>
<evidence type="ECO:0000256" key="4">
    <source>
        <dbReference type="ARBA" id="ARBA00022475"/>
    </source>
</evidence>
<feature type="transmembrane region" description="Helical" evidence="8">
    <location>
        <begin position="200"/>
        <end position="219"/>
    </location>
</feature>
<evidence type="ECO:0000256" key="8">
    <source>
        <dbReference type="RuleBase" id="RU363041"/>
    </source>
</evidence>
<comment type="similarity">
    <text evidence="2 8">Belongs to the 4-toluene sulfonate uptake permease (TSUP) (TC 2.A.102) family.</text>
</comment>
<dbReference type="Pfam" id="PF01925">
    <property type="entry name" value="TauE"/>
    <property type="match status" value="1"/>
</dbReference>
<dbReference type="PANTHER" id="PTHR30269">
    <property type="entry name" value="TRANSMEMBRANE PROTEIN YFCA"/>
    <property type="match status" value="1"/>
</dbReference>
<evidence type="ECO:0000313" key="9">
    <source>
        <dbReference type="EMBL" id="TMW14079.1"/>
    </source>
</evidence>
<dbReference type="Proteomes" id="UP000739180">
    <property type="component" value="Unassembled WGS sequence"/>
</dbReference>
<feature type="transmembrane region" description="Helical" evidence="8">
    <location>
        <begin position="136"/>
        <end position="160"/>
    </location>
</feature>
<organism evidence="9 10">
    <name type="scientific">Alloalcanivorax gelatiniphagus</name>
    <dbReference type="NCBI Taxonomy" id="1194167"/>
    <lineage>
        <taxon>Bacteria</taxon>
        <taxon>Pseudomonadati</taxon>
        <taxon>Pseudomonadota</taxon>
        <taxon>Gammaproteobacteria</taxon>
        <taxon>Oceanospirillales</taxon>
        <taxon>Alcanivoracaceae</taxon>
        <taxon>Alloalcanivorax</taxon>
    </lineage>
</organism>
<evidence type="ECO:0000256" key="6">
    <source>
        <dbReference type="ARBA" id="ARBA00022989"/>
    </source>
</evidence>
<keyword evidence="3" id="KW-0813">Transport</keyword>
<feature type="transmembrane region" description="Helical" evidence="8">
    <location>
        <begin position="231"/>
        <end position="249"/>
    </location>
</feature>
<feature type="transmembrane region" description="Helical" evidence="8">
    <location>
        <begin position="51"/>
        <end position="69"/>
    </location>
</feature>
<proteinExistence type="inferred from homology"/>
<evidence type="ECO:0000256" key="1">
    <source>
        <dbReference type="ARBA" id="ARBA00004651"/>
    </source>
</evidence>
<comment type="subcellular location">
    <subcellularLocation>
        <location evidence="1 8">Cell membrane</location>
        <topology evidence="1 8">Multi-pass membrane protein</topology>
    </subcellularLocation>
</comment>
<keyword evidence="5 8" id="KW-0812">Transmembrane</keyword>
<dbReference type="InterPro" id="IPR002781">
    <property type="entry name" value="TM_pro_TauE-like"/>
</dbReference>
<dbReference type="RefSeq" id="WP_138771319.1">
    <property type="nucleotide sequence ID" value="NZ_JBHSSX010000047.1"/>
</dbReference>
<feature type="transmembrane region" description="Helical" evidence="8">
    <location>
        <begin position="76"/>
        <end position="100"/>
    </location>
</feature>
<evidence type="ECO:0000256" key="5">
    <source>
        <dbReference type="ARBA" id="ARBA00022692"/>
    </source>
</evidence>
<dbReference type="PANTHER" id="PTHR30269:SF32">
    <property type="entry name" value="MEMBRANE TRANSPORTER PROTEIN-RELATED"/>
    <property type="match status" value="1"/>
</dbReference>
<feature type="transmembrane region" description="Helical" evidence="8">
    <location>
        <begin position="172"/>
        <end position="193"/>
    </location>
</feature>
<feature type="transmembrane region" description="Helical" evidence="8">
    <location>
        <begin position="106"/>
        <end position="124"/>
    </location>
</feature>
<gene>
    <name evidence="9" type="ORF">FGS76_03880</name>
</gene>
<keyword evidence="6 8" id="KW-1133">Transmembrane helix</keyword>
<keyword evidence="4 8" id="KW-1003">Cell membrane</keyword>
<keyword evidence="10" id="KW-1185">Reference proteome</keyword>
<sequence>MSTLVLPSLATFAALCLTFGTAGTVKGLTGFGMPLVGIPLTILLLDVPPTTVMGWMLAPIFITNLAQLISSRHRAAVVVGLWPLFAGLLLAMLASVPLLARLHQDQLSLLVGVLVLLVTLSQFMRPWRVAPAWRRAFLFTAGVVSGAVGGATSFFGFPAVHALLAVDLDKTGFIFSVSLMFLVGGVVIAAALGGYGLIGGADLVISALVVAPALAGLWLGQRLRGRLSLLAFQRLVRVVLLLVGCSMIYKGL</sequence>
<name>A0ABY2XNN0_9GAMM</name>
<evidence type="ECO:0000313" key="10">
    <source>
        <dbReference type="Proteomes" id="UP000739180"/>
    </source>
</evidence>
<reference evidence="9 10" key="1">
    <citation type="submission" date="2019-05" db="EMBL/GenBank/DDBJ databases">
        <title>Genome of Alcanivorax gelatiniphagus, an oil degrading marine bacteria.</title>
        <authorList>
            <person name="Kwon K.K."/>
        </authorList>
    </citation>
    <scope>NUCLEOTIDE SEQUENCE [LARGE SCALE GENOMIC DNA]</scope>
    <source>
        <strain evidence="9 10">MEBiC 08158</strain>
    </source>
</reference>